<sequence length="393" mass="42905" precursor="true">MKKFTILVMMGLIFVGLLVIGLESSYSNNNTNQNYFQGLETNPSQATIMVLGSTYLYVPKNAKVVTQVDRVIKDVASNVNVNTPPGQSPNSSKQLVPYMEGARVAELMNYADVKVIPITGVPIKKIKGEWYGPDEAGNFQFGVDPSKAGSLFSIDGNDSNTKIEVNTHGMNVLVPGAIDNHAYLVVACGDLPGKAKAEKYLSDHGINCYAPCDRFSALVMPYNGTGKIMAGEPIRKCLTGGAVIGAQPLAIQTNETIVVQSTNKTYPDQYCDTPNRYFHCLESAYNMTLKLDVVDAGKGEAEKLINETKITGSKVIGVRVLTVQDKTAVANWLKSDPDNRAVLFHSAAYEPGYSLFTEFPNQVTGQDLNPVFIKQTPSDQLNHIFDEIRSLWC</sequence>
<reference evidence="2" key="1">
    <citation type="submission" date="2011-02" db="EMBL/GenBank/DDBJ databases">
        <title>Complete sequence of Methanobacterium sp. AL-21.</title>
        <authorList>
            <consortium name="US DOE Joint Genome Institute"/>
            <person name="Lucas S."/>
            <person name="Copeland A."/>
            <person name="Lapidus A."/>
            <person name="Cheng J.-F."/>
            <person name="Goodwin L."/>
            <person name="Pitluck S."/>
            <person name="Chertkov O."/>
            <person name="Detter J.C."/>
            <person name="Han C."/>
            <person name="Tapia R."/>
            <person name="Land M."/>
            <person name="Hauser L."/>
            <person name="Kyrpides N."/>
            <person name="Ivanova N."/>
            <person name="Mikhailova N."/>
            <person name="Pagani I."/>
            <person name="Cadillo-Quiroz H."/>
            <person name="Imachi H."/>
            <person name="Zinder S."/>
            <person name="Liu W."/>
            <person name="Woyke T."/>
        </authorList>
    </citation>
    <scope>NUCLEOTIDE SEQUENCE [LARGE SCALE GENOMIC DNA]</scope>
    <source>
        <strain evidence="2">AL-21</strain>
    </source>
</reference>
<dbReference type="STRING" id="877455.Metbo_2324"/>
<dbReference type="KEGG" id="mel:Metbo_2324"/>
<dbReference type="AlphaFoldDB" id="F0T630"/>
<protein>
    <submittedName>
        <fullName evidence="1">Uncharacterized protein</fullName>
    </submittedName>
</protein>
<name>F0T630_METLA</name>
<dbReference type="RefSeq" id="WP_013645888.1">
    <property type="nucleotide sequence ID" value="NC_015216.1"/>
</dbReference>
<gene>
    <name evidence="1" type="ordered locus">Metbo_2324</name>
</gene>
<dbReference type="GeneID" id="10278790"/>
<dbReference type="eggNOG" id="arCOG13940">
    <property type="taxonomic scope" value="Archaea"/>
</dbReference>
<evidence type="ECO:0000313" key="1">
    <source>
        <dbReference type="EMBL" id="ADZ10537.1"/>
    </source>
</evidence>
<proteinExistence type="predicted"/>
<dbReference type="EMBL" id="CP002551">
    <property type="protein sequence ID" value="ADZ10537.1"/>
    <property type="molecule type" value="Genomic_DNA"/>
</dbReference>
<reference evidence="1 2" key="2">
    <citation type="journal article" date="2014" name="Int. J. Syst. Evol. Microbiol.">
        <title>Methanobacterium paludis sp. nov. and a novel strain of Methanobacterium lacus isolated from northern peatlands.</title>
        <authorList>
            <person name="Cadillo-Quiroz H."/>
            <person name="Brauer S.L."/>
            <person name="Goodson N."/>
            <person name="Yavitt J.B."/>
            <person name="Zinder S.H."/>
        </authorList>
    </citation>
    <scope>NUCLEOTIDE SEQUENCE [LARGE SCALE GENOMIC DNA]</scope>
    <source>
        <strain evidence="1 2">AL-21</strain>
    </source>
</reference>
<dbReference type="OrthoDB" id="82342at2157"/>
<dbReference type="Proteomes" id="UP000007490">
    <property type="component" value="Chromosome"/>
</dbReference>
<dbReference type="HOGENOM" id="CLU_714979_0_0_2"/>
<evidence type="ECO:0000313" key="2">
    <source>
        <dbReference type="Proteomes" id="UP000007490"/>
    </source>
</evidence>
<accession>F0T630</accession>
<organism evidence="1 2">
    <name type="scientific">Methanobacterium lacus (strain AL-21)</name>
    <dbReference type="NCBI Taxonomy" id="877455"/>
    <lineage>
        <taxon>Archaea</taxon>
        <taxon>Methanobacteriati</taxon>
        <taxon>Methanobacteriota</taxon>
        <taxon>Methanomada group</taxon>
        <taxon>Methanobacteria</taxon>
        <taxon>Methanobacteriales</taxon>
        <taxon>Methanobacteriaceae</taxon>
        <taxon>Methanobacterium</taxon>
    </lineage>
</organism>
<keyword evidence="2" id="KW-1185">Reference proteome</keyword>